<dbReference type="EMBL" id="JWSZ01000010">
    <property type="protein sequence ID" value="KIC57924.1"/>
    <property type="molecule type" value="Genomic_DNA"/>
</dbReference>
<name>A0A0B4C9U2_9MICO</name>
<feature type="transmembrane region" description="Helical" evidence="1">
    <location>
        <begin position="48"/>
        <end position="72"/>
    </location>
</feature>
<keyword evidence="1" id="KW-0472">Membrane</keyword>
<accession>A0A0B4C9U2</accession>
<reference evidence="2 3" key="1">
    <citation type="submission" date="2014-12" db="EMBL/GenBank/DDBJ databases">
        <title>Genome sequencing of Microbacterium hominis TPW29.</title>
        <authorList>
            <person name="Tan P.W."/>
            <person name="Chan K.-G."/>
        </authorList>
    </citation>
    <scope>NUCLEOTIDE SEQUENCE [LARGE SCALE GENOMIC DNA]</scope>
    <source>
        <strain evidence="2 3">TPW29</strain>
    </source>
</reference>
<dbReference type="AlphaFoldDB" id="A0A0B4C9U2"/>
<organism evidence="2 3">
    <name type="scientific">Microbacterium hominis</name>
    <dbReference type="NCBI Taxonomy" id="162426"/>
    <lineage>
        <taxon>Bacteria</taxon>
        <taxon>Bacillati</taxon>
        <taxon>Actinomycetota</taxon>
        <taxon>Actinomycetes</taxon>
        <taxon>Micrococcales</taxon>
        <taxon>Microbacteriaceae</taxon>
        <taxon>Microbacterium</taxon>
    </lineage>
</organism>
<feature type="transmembrane region" description="Helical" evidence="1">
    <location>
        <begin position="12"/>
        <end position="36"/>
    </location>
</feature>
<protein>
    <submittedName>
        <fullName evidence="2">Uncharacterized protein</fullName>
    </submittedName>
</protein>
<keyword evidence="1" id="KW-0812">Transmembrane</keyword>
<gene>
    <name evidence="2" type="ORF">RM52_07525</name>
</gene>
<evidence type="ECO:0000313" key="2">
    <source>
        <dbReference type="EMBL" id="KIC57924.1"/>
    </source>
</evidence>
<comment type="caution">
    <text evidence="2">The sequence shown here is derived from an EMBL/GenBank/DDBJ whole genome shotgun (WGS) entry which is preliminary data.</text>
</comment>
<evidence type="ECO:0000256" key="1">
    <source>
        <dbReference type="SAM" id="Phobius"/>
    </source>
</evidence>
<evidence type="ECO:0000313" key="3">
    <source>
        <dbReference type="Proteomes" id="UP000031202"/>
    </source>
</evidence>
<keyword evidence="1" id="KW-1133">Transmembrane helix</keyword>
<sequence length="120" mass="12711">MGERATRPILRTQAVFAITVWLAVAFWIVALSGAIAELVVGDDARAKNWVIFGAVCNLVIAIIGAALTRAFVTSAARMLLPSIAPLDATVTLDNLAVIIRAKPSYFAALARKHPGSFPPV</sequence>
<proteinExistence type="predicted"/>
<dbReference type="Proteomes" id="UP000031202">
    <property type="component" value="Unassembled WGS sequence"/>
</dbReference>